<evidence type="ECO:0000256" key="1">
    <source>
        <dbReference type="ARBA" id="ARBA00023015"/>
    </source>
</evidence>
<evidence type="ECO:0000259" key="4">
    <source>
        <dbReference type="PROSITE" id="PS50949"/>
    </source>
</evidence>
<gene>
    <name evidence="5" type="ORF">ACFOY1_19925</name>
</gene>
<feature type="domain" description="HTH gntR-type" evidence="4">
    <location>
        <begin position="6"/>
        <end position="73"/>
    </location>
</feature>
<dbReference type="PANTHER" id="PTHR43537:SF49">
    <property type="entry name" value="TRANSCRIPTIONAL REGULATORY PROTEIN"/>
    <property type="match status" value="1"/>
</dbReference>
<keyword evidence="3" id="KW-0804">Transcription</keyword>
<accession>A0ABV8P3U0</accession>
<organism evidence="5 6">
    <name type="scientific">Candidimonas humi</name>
    <dbReference type="NCBI Taxonomy" id="683355"/>
    <lineage>
        <taxon>Bacteria</taxon>
        <taxon>Pseudomonadati</taxon>
        <taxon>Pseudomonadota</taxon>
        <taxon>Betaproteobacteria</taxon>
        <taxon>Burkholderiales</taxon>
        <taxon>Alcaligenaceae</taxon>
        <taxon>Candidimonas</taxon>
    </lineage>
</organism>
<proteinExistence type="predicted"/>
<protein>
    <submittedName>
        <fullName evidence="5">GntR family transcriptional regulator</fullName>
    </submittedName>
</protein>
<dbReference type="InterPro" id="IPR000524">
    <property type="entry name" value="Tscrpt_reg_HTH_GntR"/>
</dbReference>
<dbReference type="PROSITE" id="PS50949">
    <property type="entry name" value="HTH_GNTR"/>
    <property type="match status" value="1"/>
</dbReference>
<dbReference type="Pfam" id="PF07729">
    <property type="entry name" value="FCD"/>
    <property type="match status" value="1"/>
</dbReference>
<dbReference type="SMART" id="SM00895">
    <property type="entry name" value="FCD"/>
    <property type="match status" value="1"/>
</dbReference>
<keyword evidence="2" id="KW-0238">DNA-binding</keyword>
<dbReference type="PANTHER" id="PTHR43537">
    <property type="entry name" value="TRANSCRIPTIONAL REGULATOR, GNTR FAMILY"/>
    <property type="match status" value="1"/>
</dbReference>
<dbReference type="SMART" id="SM00345">
    <property type="entry name" value="HTH_GNTR"/>
    <property type="match status" value="1"/>
</dbReference>
<keyword evidence="6" id="KW-1185">Reference proteome</keyword>
<sequence>MPKKKTAGQSSLADRIAHDIQSGNYGAGAWLKQIDMQERYEAKRLDVRRALDQLVHKRLIEHIPNRGYHVYAMSQQRQDEIRDIRVMLETGAAADLVAHATQARIKNLRALAERFAGLLHEGTLLDQYEVNLAFHSAMYDICSNRELASLIEDMRGRAPSAPATQWWTRARIEQSAREHFQIVEAIEARDAARLRKIIAAHINQDA</sequence>
<evidence type="ECO:0000313" key="5">
    <source>
        <dbReference type="EMBL" id="MFC4203226.1"/>
    </source>
</evidence>
<dbReference type="EMBL" id="JBHSBV010000010">
    <property type="protein sequence ID" value="MFC4203226.1"/>
    <property type="molecule type" value="Genomic_DNA"/>
</dbReference>
<reference evidence="6" key="1">
    <citation type="journal article" date="2019" name="Int. J. Syst. Evol. Microbiol.">
        <title>The Global Catalogue of Microorganisms (GCM) 10K type strain sequencing project: providing services to taxonomists for standard genome sequencing and annotation.</title>
        <authorList>
            <consortium name="The Broad Institute Genomics Platform"/>
            <consortium name="The Broad Institute Genome Sequencing Center for Infectious Disease"/>
            <person name="Wu L."/>
            <person name="Ma J."/>
        </authorList>
    </citation>
    <scope>NUCLEOTIDE SEQUENCE [LARGE SCALE GENOMIC DNA]</scope>
    <source>
        <strain evidence="6">LMG 24813</strain>
    </source>
</reference>
<dbReference type="RefSeq" id="WP_217963753.1">
    <property type="nucleotide sequence ID" value="NZ_JAHTBN010000002.1"/>
</dbReference>
<dbReference type="Pfam" id="PF00392">
    <property type="entry name" value="GntR"/>
    <property type="match status" value="1"/>
</dbReference>
<dbReference type="InterPro" id="IPR011711">
    <property type="entry name" value="GntR_C"/>
</dbReference>
<name>A0ABV8P3U0_9BURK</name>
<dbReference type="Proteomes" id="UP001595848">
    <property type="component" value="Unassembled WGS sequence"/>
</dbReference>
<evidence type="ECO:0000256" key="2">
    <source>
        <dbReference type="ARBA" id="ARBA00023125"/>
    </source>
</evidence>
<evidence type="ECO:0000256" key="3">
    <source>
        <dbReference type="ARBA" id="ARBA00023163"/>
    </source>
</evidence>
<comment type="caution">
    <text evidence="5">The sequence shown here is derived from an EMBL/GenBank/DDBJ whole genome shotgun (WGS) entry which is preliminary data.</text>
</comment>
<evidence type="ECO:0000313" key="6">
    <source>
        <dbReference type="Proteomes" id="UP001595848"/>
    </source>
</evidence>
<keyword evidence="1" id="KW-0805">Transcription regulation</keyword>